<evidence type="ECO:0000313" key="5">
    <source>
        <dbReference type="Proteomes" id="UP000830375"/>
    </source>
</evidence>
<evidence type="ECO:0000259" key="3">
    <source>
        <dbReference type="Pfam" id="PF00078"/>
    </source>
</evidence>
<dbReference type="PANTHER" id="PTHR24559:SF435">
    <property type="entry name" value="RIBONUCLEASE H"/>
    <property type="match status" value="1"/>
</dbReference>
<proteinExistence type="inferred from homology"/>
<gene>
    <name evidence="4" type="ORF">H4Q32_012757</name>
</gene>
<keyword evidence="5" id="KW-1185">Reference proteome</keyword>
<dbReference type="SUPFAM" id="SSF56672">
    <property type="entry name" value="DNA/RNA polymerases"/>
    <property type="match status" value="1"/>
</dbReference>
<reference evidence="4 5" key="1">
    <citation type="submission" date="2022-01" db="EMBL/GenBank/DDBJ databases">
        <title>A high-quality chromosome-level genome assembly of rohu carp, Labeo rohita.</title>
        <authorList>
            <person name="Arick M.A. II"/>
            <person name="Hsu C.-Y."/>
            <person name="Magbanua Z."/>
            <person name="Pechanova O."/>
            <person name="Grover C."/>
            <person name="Miller E."/>
            <person name="Thrash A."/>
            <person name="Ezzel L."/>
            <person name="Alam S."/>
            <person name="Benzie J."/>
            <person name="Hamilton M."/>
            <person name="Karsi A."/>
            <person name="Lawrence M.L."/>
            <person name="Peterson D.G."/>
        </authorList>
    </citation>
    <scope>NUCLEOTIDE SEQUENCE [LARGE SCALE GENOMIC DNA]</scope>
    <source>
        <strain evidence="5">BAU-BD-2019</strain>
        <tissue evidence="4">Blood</tissue>
    </source>
</reference>
<sequence length="238" mass="26862">MDVLRSPQQMQHLSVSDVGRFPHPCIKRFLGYCKKDAFPLPRIEDSLTSLTQAEWYSTLDLASGYWQVQVNKKDEEKTAFTTPMGLFEWEHMPFGLCNGPFKGFQDPFGTSRCSVSRFGAVWAKIANQEVPVILQTGEVSGKLCQWRGSIAPVPDKLTVVREWPTHKTVKQTFHKPVPQIAVGQLNMAMVKAPGGHPSDTPSGWGWDPKQWRDLQGQDAVLRRVLRYVEVGSLPLRVE</sequence>
<dbReference type="EMBL" id="JACTAM010000015">
    <property type="protein sequence ID" value="KAI2655961.1"/>
    <property type="molecule type" value="Genomic_DNA"/>
</dbReference>
<dbReference type="InterPro" id="IPR043502">
    <property type="entry name" value="DNA/RNA_pol_sf"/>
</dbReference>
<dbReference type="Proteomes" id="UP000830375">
    <property type="component" value="Unassembled WGS sequence"/>
</dbReference>
<dbReference type="Gene3D" id="3.10.10.10">
    <property type="entry name" value="HIV Type 1 Reverse Transcriptase, subunit A, domain 1"/>
    <property type="match status" value="1"/>
</dbReference>
<comment type="caution">
    <text evidence="4">The sequence shown here is derived from an EMBL/GenBank/DDBJ whole genome shotgun (WGS) entry which is preliminary data.</text>
</comment>
<name>A0ABQ8M162_LABRO</name>
<evidence type="ECO:0000256" key="2">
    <source>
        <dbReference type="ARBA" id="ARBA00012180"/>
    </source>
</evidence>
<evidence type="ECO:0000256" key="1">
    <source>
        <dbReference type="ARBA" id="ARBA00010879"/>
    </source>
</evidence>
<evidence type="ECO:0000313" key="4">
    <source>
        <dbReference type="EMBL" id="KAI2655961.1"/>
    </source>
</evidence>
<organism evidence="4 5">
    <name type="scientific">Labeo rohita</name>
    <name type="common">Indian major carp</name>
    <name type="synonym">Cyprinus rohita</name>
    <dbReference type="NCBI Taxonomy" id="84645"/>
    <lineage>
        <taxon>Eukaryota</taxon>
        <taxon>Metazoa</taxon>
        <taxon>Chordata</taxon>
        <taxon>Craniata</taxon>
        <taxon>Vertebrata</taxon>
        <taxon>Euteleostomi</taxon>
        <taxon>Actinopterygii</taxon>
        <taxon>Neopterygii</taxon>
        <taxon>Teleostei</taxon>
        <taxon>Ostariophysi</taxon>
        <taxon>Cypriniformes</taxon>
        <taxon>Cyprinidae</taxon>
        <taxon>Labeoninae</taxon>
        <taxon>Labeonini</taxon>
        <taxon>Labeo</taxon>
    </lineage>
</organism>
<dbReference type="InterPro" id="IPR053134">
    <property type="entry name" value="RNA-dir_DNA_polymerase"/>
</dbReference>
<dbReference type="Gene3D" id="3.30.70.270">
    <property type="match status" value="1"/>
</dbReference>
<dbReference type="InterPro" id="IPR043128">
    <property type="entry name" value="Rev_trsase/Diguanyl_cyclase"/>
</dbReference>
<dbReference type="EC" id="3.1.26.4" evidence="2"/>
<dbReference type="InterPro" id="IPR000477">
    <property type="entry name" value="RT_dom"/>
</dbReference>
<comment type="similarity">
    <text evidence="1">Belongs to the beta type-B retroviral polymerase family. HERV class-II K(HML-2) pol subfamily.</text>
</comment>
<feature type="domain" description="Reverse transcriptase" evidence="3">
    <location>
        <begin position="34"/>
        <end position="101"/>
    </location>
</feature>
<dbReference type="Pfam" id="PF00078">
    <property type="entry name" value="RVT_1"/>
    <property type="match status" value="1"/>
</dbReference>
<dbReference type="CDD" id="cd01647">
    <property type="entry name" value="RT_LTR"/>
    <property type="match status" value="1"/>
</dbReference>
<dbReference type="PANTHER" id="PTHR24559">
    <property type="entry name" value="TRANSPOSON TY3-I GAG-POL POLYPROTEIN"/>
    <property type="match status" value="1"/>
</dbReference>
<protein>
    <recommendedName>
        <fullName evidence="2">ribonuclease H</fullName>
        <ecNumber evidence="2">3.1.26.4</ecNumber>
    </recommendedName>
</protein>
<accession>A0ABQ8M162</accession>